<reference evidence="4" key="2">
    <citation type="submission" date="2016-12" db="EMBL/GenBank/DDBJ databases">
        <title>Whole genome sequencing of Sphingomonas sp. ABOJV.</title>
        <authorList>
            <person name="Conlan S."/>
            <person name="Thomas P.J."/>
            <person name="Mullikin J."/>
            <person name="Palmore T.N."/>
            <person name="Frank K.M."/>
            <person name="Segre J.A."/>
        </authorList>
    </citation>
    <scope>NUCLEOTIDE SEQUENCE [LARGE SCALE GENOMIC DNA]</scope>
    <source>
        <strain evidence="4">ABOJV</strain>
    </source>
</reference>
<keyword evidence="4" id="KW-1185">Reference proteome</keyword>
<feature type="signal peptide" evidence="1">
    <location>
        <begin position="1"/>
        <end position="17"/>
    </location>
</feature>
<organism evidence="2 4">
    <name type="scientific">Sphingomonas koreensis</name>
    <dbReference type="NCBI Taxonomy" id="93064"/>
    <lineage>
        <taxon>Bacteria</taxon>
        <taxon>Pseudomonadati</taxon>
        <taxon>Pseudomonadota</taxon>
        <taxon>Alphaproteobacteria</taxon>
        <taxon>Sphingomonadales</taxon>
        <taxon>Sphingomonadaceae</taxon>
        <taxon>Sphingomonas</taxon>
    </lineage>
</organism>
<evidence type="ECO:0000313" key="2">
    <source>
        <dbReference type="EMBL" id="APR52965.1"/>
    </source>
</evidence>
<evidence type="ECO:0000256" key="1">
    <source>
        <dbReference type="SAM" id="SignalP"/>
    </source>
</evidence>
<gene>
    <name evidence="2" type="ORF">BRX40_11460</name>
    <name evidence="3" type="ORF">CA257_09150</name>
</gene>
<dbReference type="KEGG" id="skr:BRX40_11460"/>
<feature type="chain" id="PRO_5041864550" description="C-type lysozyme inhibitor domain-containing protein" evidence="1">
    <location>
        <begin position="18"/>
        <end position="114"/>
    </location>
</feature>
<accession>A0A1L6JAL4</accession>
<dbReference type="EMBL" id="CP018820">
    <property type="protein sequence ID" value="APR52965.1"/>
    <property type="molecule type" value="Genomic_DNA"/>
</dbReference>
<name>A0A1L6JAL4_9SPHN</name>
<keyword evidence="1" id="KW-0732">Signal</keyword>
<evidence type="ECO:0000313" key="3">
    <source>
        <dbReference type="EMBL" id="RSV04221.1"/>
    </source>
</evidence>
<dbReference type="Proteomes" id="UP000185161">
    <property type="component" value="Chromosome"/>
</dbReference>
<dbReference type="AlphaFoldDB" id="A0A1L6JAL4"/>
<evidence type="ECO:0000313" key="4">
    <source>
        <dbReference type="Proteomes" id="UP000185161"/>
    </source>
</evidence>
<dbReference type="EMBL" id="QQWO01000006">
    <property type="protein sequence ID" value="RSV04221.1"/>
    <property type="molecule type" value="Genomic_DNA"/>
</dbReference>
<dbReference type="Proteomes" id="UP000286681">
    <property type="component" value="Unassembled WGS sequence"/>
</dbReference>
<evidence type="ECO:0000313" key="5">
    <source>
        <dbReference type="Proteomes" id="UP000286681"/>
    </source>
</evidence>
<dbReference type="RefSeq" id="WP_075151660.1">
    <property type="nucleotide sequence ID" value="NZ_CP018820.1"/>
</dbReference>
<dbReference type="GeneID" id="44133181"/>
<reference evidence="3 5" key="3">
    <citation type="submission" date="2018-07" db="EMBL/GenBank/DDBJ databases">
        <title>Genomic and Epidemiologic Investigation of an Indolent Hospital Outbreak.</title>
        <authorList>
            <person name="Johnson R.C."/>
            <person name="Deming C."/>
            <person name="Conlan S."/>
            <person name="Zellmer C.J."/>
            <person name="Michelin A.V."/>
            <person name="Lee-Lin S."/>
            <person name="Thomas P.J."/>
            <person name="Park M."/>
            <person name="Weingarten R.A."/>
            <person name="Less J."/>
            <person name="Dekker J.P."/>
            <person name="Frank K.M."/>
            <person name="Musser K.A."/>
            <person name="Mcquiston J.R."/>
            <person name="Henderson D.K."/>
            <person name="Lau A.F."/>
            <person name="Palmore T.N."/>
            <person name="Segre J.A."/>
        </authorList>
    </citation>
    <scope>NUCLEOTIDE SEQUENCE [LARGE SCALE GENOMIC DNA]</scope>
    <source>
        <strain evidence="3 5">SK-NIH.Env10_0317</strain>
    </source>
</reference>
<reference evidence="2" key="1">
    <citation type="submission" date="2016-12" db="EMBL/GenBank/DDBJ databases">
        <title>Whole genome sequencing of Sphingomonas koreensis.</title>
        <authorList>
            <person name="Conlan S."/>
            <person name="Thomas P.J."/>
            <person name="Mullikin J."/>
            <person name="Palmore T.N."/>
            <person name="Frank K.M."/>
            <person name="Segre J.A."/>
        </authorList>
    </citation>
    <scope>NUCLEOTIDE SEQUENCE</scope>
    <source>
        <strain evidence="2">ABOJV</strain>
    </source>
</reference>
<protein>
    <recommendedName>
        <fullName evidence="6">C-type lysozyme inhibitor domain-containing protein</fullName>
    </recommendedName>
</protein>
<proteinExistence type="predicted"/>
<sequence length="114" mass="11630">MKSLAVAVLLAATPALAATEVYQCSNPGGPEFAVAVDAAGNYFAVLENGKPRVLCGKGLKDCPRMVDGGYTHIGDAGITLFDAGKKIFQNGGWGKAVKQPCKAADAATRGKFGG</sequence>
<dbReference type="STRING" id="93064.BRX40_11460"/>
<evidence type="ECO:0008006" key="6">
    <source>
        <dbReference type="Google" id="ProtNLM"/>
    </source>
</evidence>